<feature type="region of interest" description="Disordered" evidence="1">
    <location>
        <begin position="186"/>
        <end position="216"/>
    </location>
</feature>
<dbReference type="EMBL" id="JABFUD020000014">
    <property type="protein sequence ID" value="KAI5070803.1"/>
    <property type="molecule type" value="Genomic_DNA"/>
</dbReference>
<organism evidence="2 3">
    <name type="scientific">Adiantum capillus-veneris</name>
    <name type="common">Maidenhair fern</name>
    <dbReference type="NCBI Taxonomy" id="13818"/>
    <lineage>
        <taxon>Eukaryota</taxon>
        <taxon>Viridiplantae</taxon>
        <taxon>Streptophyta</taxon>
        <taxon>Embryophyta</taxon>
        <taxon>Tracheophyta</taxon>
        <taxon>Polypodiopsida</taxon>
        <taxon>Polypodiidae</taxon>
        <taxon>Polypodiales</taxon>
        <taxon>Pteridineae</taxon>
        <taxon>Pteridaceae</taxon>
        <taxon>Vittarioideae</taxon>
        <taxon>Adiantum</taxon>
    </lineage>
</organism>
<protein>
    <submittedName>
        <fullName evidence="2">Uncharacterized protein</fullName>
    </submittedName>
</protein>
<evidence type="ECO:0000313" key="2">
    <source>
        <dbReference type="EMBL" id="KAI5070803.1"/>
    </source>
</evidence>
<evidence type="ECO:0000256" key="1">
    <source>
        <dbReference type="SAM" id="MobiDB-lite"/>
    </source>
</evidence>
<keyword evidence="3" id="KW-1185">Reference proteome</keyword>
<dbReference type="GO" id="GO:0009785">
    <property type="term" value="P:blue light signaling pathway"/>
    <property type="evidence" value="ECO:0007669"/>
    <property type="project" value="InterPro"/>
</dbReference>
<dbReference type="InterPro" id="IPR040374">
    <property type="entry name" value="BIC"/>
</dbReference>
<dbReference type="OrthoDB" id="672067at2759"/>
<dbReference type="AlphaFoldDB" id="A0A9D4UP23"/>
<dbReference type="Proteomes" id="UP000886520">
    <property type="component" value="Chromosome 14"/>
</dbReference>
<dbReference type="CDD" id="cd22645">
    <property type="entry name" value="BIC1_CID"/>
    <property type="match status" value="1"/>
</dbReference>
<gene>
    <name evidence="2" type="ORF">GOP47_0015146</name>
</gene>
<dbReference type="PANTHER" id="PTHR34207">
    <property type="entry name" value="PROTEIN BIC1"/>
    <property type="match status" value="1"/>
</dbReference>
<evidence type="ECO:0000313" key="3">
    <source>
        <dbReference type="Proteomes" id="UP000886520"/>
    </source>
</evidence>
<accession>A0A9D4UP23</accession>
<reference evidence="2" key="1">
    <citation type="submission" date="2021-01" db="EMBL/GenBank/DDBJ databases">
        <title>Adiantum capillus-veneris genome.</title>
        <authorList>
            <person name="Fang Y."/>
            <person name="Liao Q."/>
        </authorList>
    </citation>
    <scope>NUCLEOTIDE SEQUENCE</scope>
    <source>
        <strain evidence="2">H3</strain>
        <tissue evidence="2">Leaf</tissue>
    </source>
</reference>
<sequence>RRSAGHYIGHDFMSSYSFVVVSRAGEAMVKSRRLSPAAASSSSPFSSSTSPSPAASLSLISNPPLLKPSTAACTPFISSLKRCPLLDVNSDLSALTIAEGGGQPDGKSAAPPQVSDAGACGHERLCGRARLQHHWVQVGGKVMIPDNWGLERHLQEWVSFGLLEDAYRPAGLMSARSALVADCQRRSRGGMSSSQQPAPQLLTVPSADPVQLSSCG</sequence>
<proteinExistence type="predicted"/>
<comment type="caution">
    <text evidence="2">The sequence shown here is derived from an EMBL/GenBank/DDBJ whole genome shotgun (WGS) entry which is preliminary data.</text>
</comment>
<name>A0A9D4UP23_ADICA</name>
<dbReference type="PANTHER" id="PTHR34207:SF2">
    <property type="entry name" value="PROTEIN BIC1"/>
    <property type="match status" value="1"/>
</dbReference>
<feature type="non-terminal residue" evidence="2">
    <location>
        <position position="1"/>
    </location>
</feature>